<name>A0A1G7Y6V3_9FLAO</name>
<proteinExistence type="predicted"/>
<feature type="signal peptide" evidence="1">
    <location>
        <begin position="1"/>
        <end position="20"/>
    </location>
</feature>
<dbReference type="EMBL" id="FNCW01000011">
    <property type="protein sequence ID" value="SDG92171.1"/>
    <property type="molecule type" value="Genomic_DNA"/>
</dbReference>
<feature type="chain" id="PRO_5011506612" evidence="1">
    <location>
        <begin position="21"/>
        <end position="248"/>
    </location>
</feature>
<protein>
    <submittedName>
        <fullName evidence="2">GLPGLI family protein</fullName>
    </submittedName>
</protein>
<dbReference type="Pfam" id="PF22252">
    <property type="entry name" value="PNGase_F-II_N"/>
    <property type="match status" value="1"/>
</dbReference>
<evidence type="ECO:0000313" key="2">
    <source>
        <dbReference type="EMBL" id="SDG92171.1"/>
    </source>
</evidence>
<evidence type="ECO:0000256" key="1">
    <source>
        <dbReference type="SAM" id="SignalP"/>
    </source>
</evidence>
<dbReference type="AlphaFoldDB" id="A0A1G7Y6V3"/>
<sequence length="248" mass="28243">MKKKISFIVSFVFCLQLCFAQNYKIEYKASIVGFDLNTEQGEKLGKTQKAFVRNLNRKNEKLSELITIEVISNSDSYMISFSDVMLIDGLNGSDLKTAKYGISAFPRIYNRDGVSFGFSSSFDDVAVKSISKGYFNWEITKVSKTILGYKCFKAVSVINEGYKLPDRVFIPEEVWFAPELNFIASPGVFGDVPGAILEYKTGRALIKAISVNQTDREVKELVLEDYETISYKTYNERIRERSNKMFNN</sequence>
<reference evidence="2 3" key="1">
    <citation type="submission" date="2016-10" db="EMBL/GenBank/DDBJ databases">
        <authorList>
            <person name="de Groot N.N."/>
        </authorList>
    </citation>
    <scope>NUCLEOTIDE SEQUENCE [LARGE SCALE GENOMIC DNA]</scope>
    <source>
        <strain evidence="2 3">DSM 19803</strain>
    </source>
</reference>
<dbReference type="OrthoDB" id="1429333at2"/>
<evidence type="ECO:0000313" key="3">
    <source>
        <dbReference type="Proteomes" id="UP000199296"/>
    </source>
</evidence>
<keyword evidence="1" id="KW-0732">Signal</keyword>
<dbReference type="NCBIfam" id="TIGR01200">
    <property type="entry name" value="GLPGLI"/>
    <property type="match status" value="1"/>
</dbReference>
<keyword evidence="3" id="KW-1185">Reference proteome</keyword>
<dbReference type="RefSeq" id="WP_093368483.1">
    <property type="nucleotide sequence ID" value="NZ_FNCW01000011.1"/>
</dbReference>
<organism evidence="2 3">
    <name type="scientific">Psychroflexus sediminis</name>
    <dbReference type="NCBI Taxonomy" id="470826"/>
    <lineage>
        <taxon>Bacteria</taxon>
        <taxon>Pseudomonadati</taxon>
        <taxon>Bacteroidota</taxon>
        <taxon>Flavobacteriia</taxon>
        <taxon>Flavobacteriales</taxon>
        <taxon>Flavobacteriaceae</taxon>
        <taxon>Psychroflexus</taxon>
    </lineage>
</organism>
<dbReference type="STRING" id="470826.SAMN04488027_11110"/>
<accession>A0A1G7Y6V3</accession>
<dbReference type="InterPro" id="IPR005901">
    <property type="entry name" value="GLPGLI"/>
</dbReference>
<gene>
    <name evidence="2" type="ORF">SAMN04488027_11110</name>
</gene>
<dbReference type="Proteomes" id="UP000199296">
    <property type="component" value="Unassembled WGS sequence"/>
</dbReference>